<dbReference type="InterPro" id="IPR003593">
    <property type="entry name" value="AAA+_ATPase"/>
</dbReference>
<dbReference type="InterPro" id="IPR020568">
    <property type="entry name" value="Ribosomal_Su5_D2-typ_SF"/>
</dbReference>
<dbReference type="EMBL" id="REFJ01000003">
    <property type="protein sequence ID" value="RMA80280.1"/>
    <property type="molecule type" value="Genomic_DNA"/>
</dbReference>
<dbReference type="InterPro" id="IPR004482">
    <property type="entry name" value="Mg_chelat-rel"/>
</dbReference>
<protein>
    <submittedName>
        <fullName evidence="3">Magnesium chelatase family protein</fullName>
    </submittedName>
</protein>
<keyword evidence="4" id="KW-1185">Reference proteome</keyword>
<dbReference type="GO" id="GO:0005524">
    <property type="term" value="F:ATP binding"/>
    <property type="evidence" value="ECO:0007669"/>
    <property type="project" value="InterPro"/>
</dbReference>
<dbReference type="Proteomes" id="UP000267187">
    <property type="component" value="Unassembled WGS sequence"/>
</dbReference>
<name>A0A3M0A665_9GAMM</name>
<comment type="similarity">
    <text evidence="1">Belongs to the Mg-chelatase subunits D/I family. ComM subfamily.</text>
</comment>
<dbReference type="Pfam" id="PF13541">
    <property type="entry name" value="ChlI"/>
    <property type="match status" value="1"/>
</dbReference>
<accession>A0A3M0A665</accession>
<dbReference type="InterPro" id="IPR025158">
    <property type="entry name" value="Mg_chelat-rel_C"/>
</dbReference>
<dbReference type="Pfam" id="PF13335">
    <property type="entry name" value="Mg_chelatase_C"/>
    <property type="match status" value="1"/>
</dbReference>
<evidence type="ECO:0000313" key="3">
    <source>
        <dbReference type="EMBL" id="RMA80280.1"/>
    </source>
</evidence>
<dbReference type="InterPro" id="IPR027417">
    <property type="entry name" value="P-loop_NTPase"/>
</dbReference>
<evidence type="ECO:0000313" key="4">
    <source>
        <dbReference type="Proteomes" id="UP000267187"/>
    </source>
</evidence>
<dbReference type="PANTHER" id="PTHR32039">
    <property type="entry name" value="MAGNESIUM-CHELATASE SUBUNIT CHLI"/>
    <property type="match status" value="1"/>
</dbReference>
<dbReference type="SUPFAM" id="SSF52540">
    <property type="entry name" value="P-loop containing nucleoside triphosphate hydrolases"/>
    <property type="match status" value="1"/>
</dbReference>
<dbReference type="InterPro" id="IPR000523">
    <property type="entry name" value="Mg_chelatse_chII-like_cat_dom"/>
</dbReference>
<evidence type="ECO:0000256" key="1">
    <source>
        <dbReference type="ARBA" id="ARBA00006354"/>
    </source>
</evidence>
<dbReference type="RefSeq" id="WP_121876953.1">
    <property type="nucleotide sequence ID" value="NZ_REFJ01000003.1"/>
</dbReference>
<gene>
    <name evidence="3" type="ORF">DFR27_1646</name>
</gene>
<sequence>MAVATIFTRAMRGITAESVSVEVHLSNGLPNFCLVGLPELAVKESRERVRSALKNSGFEFPIKRITVNLAPADLPKQGGRYDLAIALGILAASQQLPPHAIGDREYLGELALDGSLRVVHGTLAAAMAASASGRTLVCPSQEHEPAALSDNQVFHASSLRSLCDQLALQHPLTPCPNAETASTDVQPDLRDVIGQKEAKYGLALAAAGRHHLLFHGIPGAGKSMLAKRLAPLLPACTLTESLEIQSVYSAVGKTHPFGTRPFRAPHHSASAAALIGGGNPPQPGEITFAHGGVLFLDELAEFPRHILDHLREPLENRQIHISRSGHRVNFPASFQLIGATNPCPCGYFGTASCRCSQAQVDRYQSRLSGPLLDRFDLMIELKPVAMTEWINGKNGSQTSSDETRGQVAKARARQLERQGCFNSDLSSSQLAEVAPLSLSLKQQLAKICEQRGWSMRAWDRIHRLALTIADFHASEGIELNHLMQAIHFRSASLSPKD</sequence>
<dbReference type="InterPro" id="IPR014721">
    <property type="entry name" value="Ribsml_uS5_D2-typ_fold_subgr"/>
</dbReference>
<dbReference type="Gene3D" id="3.30.230.10">
    <property type="match status" value="1"/>
</dbReference>
<dbReference type="InterPro" id="IPR045006">
    <property type="entry name" value="CHLI-like"/>
</dbReference>
<dbReference type="Pfam" id="PF01078">
    <property type="entry name" value="Mg_chelatase"/>
    <property type="match status" value="1"/>
</dbReference>
<dbReference type="NCBIfam" id="TIGR00368">
    <property type="entry name" value="YifB family Mg chelatase-like AAA ATPase"/>
    <property type="match status" value="1"/>
</dbReference>
<dbReference type="OrthoDB" id="9813147at2"/>
<comment type="caution">
    <text evidence="3">The sequence shown here is derived from an EMBL/GenBank/DDBJ whole genome shotgun (WGS) entry which is preliminary data.</text>
</comment>
<feature type="domain" description="AAA+ ATPase" evidence="2">
    <location>
        <begin position="208"/>
        <end position="385"/>
    </location>
</feature>
<proteinExistence type="inferred from homology"/>
<organism evidence="3 4">
    <name type="scientific">Umboniibacter marinipuniceus</name>
    <dbReference type="NCBI Taxonomy" id="569599"/>
    <lineage>
        <taxon>Bacteria</taxon>
        <taxon>Pseudomonadati</taxon>
        <taxon>Pseudomonadota</taxon>
        <taxon>Gammaproteobacteria</taxon>
        <taxon>Cellvibrionales</taxon>
        <taxon>Cellvibrionaceae</taxon>
        <taxon>Umboniibacter</taxon>
    </lineage>
</organism>
<reference evidence="3 4" key="1">
    <citation type="submission" date="2018-10" db="EMBL/GenBank/DDBJ databases">
        <title>Genomic Encyclopedia of Type Strains, Phase IV (KMG-IV): sequencing the most valuable type-strain genomes for metagenomic binning, comparative biology and taxonomic classification.</title>
        <authorList>
            <person name="Goeker M."/>
        </authorList>
    </citation>
    <scope>NUCLEOTIDE SEQUENCE [LARGE SCALE GENOMIC DNA]</scope>
    <source>
        <strain evidence="3 4">DSM 25080</strain>
    </source>
</reference>
<dbReference type="AlphaFoldDB" id="A0A3M0A665"/>
<dbReference type="SMART" id="SM00382">
    <property type="entry name" value="AAA"/>
    <property type="match status" value="1"/>
</dbReference>
<evidence type="ECO:0000259" key="2">
    <source>
        <dbReference type="SMART" id="SM00382"/>
    </source>
</evidence>
<dbReference type="SUPFAM" id="SSF54211">
    <property type="entry name" value="Ribosomal protein S5 domain 2-like"/>
    <property type="match status" value="1"/>
</dbReference>
<dbReference type="PANTHER" id="PTHR32039:SF7">
    <property type="entry name" value="COMPETENCE PROTEIN COMM"/>
    <property type="match status" value="1"/>
</dbReference>
<dbReference type="Gene3D" id="3.40.50.300">
    <property type="entry name" value="P-loop containing nucleotide triphosphate hydrolases"/>
    <property type="match status" value="1"/>
</dbReference>